<sequence>MGYNIYNKQDNALNSLRTGGKTNENFKNNFIRVAESLVFCRNLRFQQLEQQIIYFVNVEIGK</sequence>
<organism evidence="1 2">
    <name type="scientific">Parvimonas micra ATCC 33270</name>
    <dbReference type="NCBI Taxonomy" id="411465"/>
    <lineage>
        <taxon>Bacteria</taxon>
        <taxon>Bacillati</taxon>
        <taxon>Bacillota</taxon>
        <taxon>Tissierellia</taxon>
        <taxon>Tissierellales</taxon>
        <taxon>Peptoniphilaceae</taxon>
        <taxon>Parvimonas</taxon>
    </lineage>
</organism>
<dbReference type="EMBL" id="ABEE02000017">
    <property type="protein sequence ID" value="EDP23310.1"/>
    <property type="molecule type" value="Genomic_DNA"/>
</dbReference>
<dbReference type="Proteomes" id="UP000003162">
    <property type="component" value="Unassembled WGS sequence"/>
</dbReference>
<protein>
    <submittedName>
        <fullName evidence="1">Uncharacterized protein</fullName>
    </submittedName>
</protein>
<comment type="caution">
    <text evidence="1">The sequence shown here is derived from an EMBL/GenBank/DDBJ whole genome shotgun (WGS) entry which is preliminary data.</text>
</comment>
<gene>
    <name evidence="1" type="ORF">PEPMIC_01114</name>
</gene>
<reference evidence="1 2" key="1">
    <citation type="submission" date="2007-09" db="EMBL/GenBank/DDBJ databases">
        <title>Draft genome sequence of Peptostreptococcus micros (ATCC 33270).</title>
        <authorList>
            <person name="Sudarsanam P."/>
            <person name="Ley R."/>
            <person name="Guruge J."/>
            <person name="Turnbaugh P.J."/>
            <person name="Mahowald M."/>
            <person name="Liep D."/>
            <person name="Gordon J."/>
        </authorList>
    </citation>
    <scope>NUCLEOTIDE SEQUENCE [LARGE SCALE GENOMIC DNA]</scope>
    <source>
        <strain evidence="1 2">ATCC 33270</strain>
    </source>
</reference>
<dbReference type="AlphaFoldDB" id="A8SLW1"/>
<evidence type="ECO:0000313" key="2">
    <source>
        <dbReference type="Proteomes" id="UP000003162"/>
    </source>
</evidence>
<name>A8SLW1_9FIRM</name>
<reference evidence="1 2" key="2">
    <citation type="submission" date="2007-09" db="EMBL/GenBank/DDBJ databases">
        <authorList>
            <person name="Fulton L."/>
            <person name="Clifton S."/>
            <person name="Fulton B."/>
            <person name="Xu J."/>
            <person name="Minx P."/>
            <person name="Pepin K.H."/>
            <person name="Johnson M."/>
            <person name="Thiruvilangam P."/>
            <person name="Bhonagiri V."/>
            <person name="Nash W.E."/>
            <person name="Mardis E.R."/>
            <person name="Wilson R.K."/>
        </authorList>
    </citation>
    <scope>NUCLEOTIDE SEQUENCE [LARGE SCALE GENOMIC DNA]</scope>
    <source>
        <strain evidence="1 2">ATCC 33270</strain>
    </source>
</reference>
<proteinExistence type="predicted"/>
<dbReference type="HOGENOM" id="CLU_2900114_0_0_9"/>
<evidence type="ECO:0000313" key="1">
    <source>
        <dbReference type="EMBL" id="EDP23310.1"/>
    </source>
</evidence>
<accession>A8SLW1</accession>